<keyword evidence="2" id="KW-1133">Transmembrane helix</keyword>
<comment type="caution">
    <text evidence="4">The sequence shown here is derived from an EMBL/GenBank/DDBJ whole genome shotgun (WGS) entry which is preliminary data.</text>
</comment>
<feature type="compositionally biased region" description="Polar residues" evidence="1">
    <location>
        <begin position="351"/>
        <end position="384"/>
    </location>
</feature>
<keyword evidence="2" id="KW-0472">Membrane</keyword>
<feature type="signal peptide" evidence="3">
    <location>
        <begin position="1"/>
        <end position="20"/>
    </location>
</feature>
<proteinExistence type="predicted"/>
<evidence type="ECO:0000256" key="2">
    <source>
        <dbReference type="SAM" id="Phobius"/>
    </source>
</evidence>
<dbReference type="Proteomes" id="UP001620626">
    <property type="component" value="Unassembled WGS sequence"/>
</dbReference>
<organism evidence="4 5">
    <name type="scientific">Heterodera trifolii</name>
    <dbReference type="NCBI Taxonomy" id="157864"/>
    <lineage>
        <taxon>Eukaryota</taxon>
        <taxon>Metazoa</taxon>
        <taxon>Ecdysozoa</taxon>
        <taxon>Nematoda</taxon>
        <taxon>Chromadorea</taxon>
        <taxon>Rhabditida</taxon>
        <taxon>Tylenchina</taxon>
        <taxon>Tylenchomorpha</taxon>
        <taxon>Tylenchoidea</taxon>
        <taxon>Heteroderidae</taxon>
        <taxon>Heteroderinae</taxon>
        <taxon>Heterodera</taxon>
    </lineage>
</organism>
<protein>
    <submittedName>
        <fullName evidence="4">Uncharacterized protein</fullName>
    </submittedName>
</protein>
<feature type="compositionally biased region" description="Basic residues" evidence="1">
    <location>
        <begin position="337"/>
        <end position="350"/>
    </location>
</feature>
<gene>
    <name evidence="4" type="ORF">niasHT_015283</name>
</gene>
<feature type="compositionally biased region" description="Basic residues" evidence="1">
    <location>
        <begin position="255"/>
        <end position="269"/>
    </location>
</feature>
<evidence type="ECO:0000313" key="5">
    <source>
        <dbReference type="Proteomes" id="UP001620626"/>
    </source>
</evidence>
<evidence type="ECO:0000256" key="1">
    <source>
        <dbReference type="SAM" id="MobiDB-lite"/>
    </source>
</evidence>
<accession>A0ABD2L2R3</accession>
<evidence type="ECO:0000313" key="4">
    <source>
        <dbReference type="EMBL" id="KAL3109438.1"/>
    </source>
</evidence>
<reference evidence="4 5" key="1">
    <citation type="submission" date="2024-10" db="EMBL/GenBank/DDBJ databases">
        <authorList>
            <person name="Kim D."/>
        </authorList>
    </citation>
    <scope>NUCLEOTIDE SEQUENCE [LARGE SCALE GENOMIC DNA]</scope>
    <source>
        <strain evidence="4">BH-2024</strain>
    </source>
</reference>
<evidence type="ECO:0000256" key="3">
    <source>
        <dbReference type="SAM" id="SignalP"/>
    </source>
</evidence>
<dbReference type="EMBL" id="JBICBT010000573">
    <property type="protein sequence ID" value="KAL3109438.1"/>
    <property type="molecule type" value="Genomic_DNA"/>
</dbReference>
<keyword evidence="3" id="KW-0732">Signal</keyword>
<feature type="compositionally biased region" description="Basic and acidic residues" evidence="1">
    <location>
        <begin position="318"/>
        <end position="336"/>
    </location>
</feature>
<name>A0ABD2L2R3_9BILA</name>
<feature type="chain" id="PRO_5044763580" evidence="3">
    <location>
        <begin position="21"/>
        <end position="403"/>
    </location>
</feature>
<dbReference type="AlphaFoldDB" id="A0ABD2L2R3"/>
<feature type="region of interest" description="Disordered" evidence="1">
    <location>
        <begin position="241"/>
        <end position="270"/>
    </location>
</feature>
<keyword evidence="5" id="KW-1185">Reference proteome</keyword>
<keyword evidence="2" id="KW-0812">Transmembrane</keyword>
<feature type="region of interest" description="Disordered" evidence="1">
    <location>
        <begin position="318"/>
        <end position="403"/>
    </location>
</feature>
<sequence>MMLSILLAFCLAVPIHFVDAKCESDVVEGNKLLSNHKTIRKNPPKENGKNGDTEIKQFVRDLFDHYNMVGQILFVGQSQPIDYSVIEAILYEGDQTKINDLPKSNSNIDKIVNGIGKITLTKFDKKGKNDSSVKPILMDKFEILEWIDQLDKPMADLIRKLHKSVNELSASINEDSLDQNAKIQNLKSLIKETVIGTANRLKISTNEIMPPADGQKIDQKSMLEELTKFWHKFKGQKRENGEQNYGVEGLANLKNAKKNQRQRRRKKRSVGSTVGVLIIGGILCILAIWAVGKYCKDCSPENQQGGDIEAGRRVAAREIQPESPEGHMPPRRDRSRERKGKARQGRHRSRSNSQTRLNNLARTSSQGSGRGESNFTDQDYYSTQNRRRIDEPRASSYYGDGEK</sequence>
<feature type="transmembrane region" description="Helical" evidence="2">
    <location>
        <begin position="270"/>
        <end position="291"/>
    </location>
</feature>